<dbReference type="InterPro" id="IPR029063">
    <property type="entry name" value="SAM-dependent_MTases_sf"/>
</dbReference>
<dbReference type="PANTHER" id="PTHR14614">
    <property type="entry name" value="HEPATOCELLULAR CARCINOMA-ASSOCIATED ANTIGEN"/>
    <property type="match status" value="1"/>
</dbReference>
<organism evidence="1 2">
    <name type="scientific">Daedalea quercina L-15889</name>
    <dbReference type="NCBI Taxonomy" id="1314783"/>
    <lineage>
        <taxon>Eukaryota</taxon>
        <taxon>Fungi</taxon>
        <taxon>Dikarya</taxon>
        <taxon>Basidiomycota</taxon>
        <taxon>Agaricomycotina</taxon>
        <taxon>Agaricomycetes</taxon>
        <taxon>Polyporales</taxon>
        <taxon>Fomitopsis</taxon>
    </lineage>
</organism>
<sequence length="249" mass="27822">MALDSDLADLPDALFTILQAYASLSHPKNLPDLLHYSFTDVHDFLLNWLLLHPHFRVYQPSGRYQVLFWKWAIQRLETLIQGQDAEINDRIYTHLVDMVQGVCPDPSSGVIGTMPPEESYVTYLWRSPDVRSASICAGIASATLLESRMLTERGTTGLTTWIASISLAEFLIKHPDVVQQQRVLELGSGAGFLGIVVATLQQQQYNQSADSTGDRSELWLTDVHPLVVERCRNNIRLPCSASVAAQTRS</sequence>
<dbReference type="EMBL" id="KV429037">
    <property type="protein sequence ID" value="KZT73224.1"/>
    <property type="molecule type" value="Genomic_DNA"/>
</dbReference>
<dbReference type="InterPro" id="IPR019410">
    <property type="entry name" value="Methyltransf_16"/>
</dbReference>
<dbReference type="AlphaFoldDB" id="A0A165TC97"/>
<dbReference type="Pfam" id="PF10294">
    <property type="entry name" value="Methyltransf_16"/>
    <property type="match status" value="1"/>
</dbReference>
<keyword evidence="2" id="KW-1185">Reference proteome</keyword>
<dbReference type="PANTHER" id="PTHR14614:SF130">
    <property type="entry name" value="PROTEIN-LYSINE N-METHYLTRANSFERASE EEF2KMT"/>
    <property type="match status" value="1"/>
</dbReference>
<accession>A0A165TC97</accession>
<dbReference type="OrthoDB" id="194386at2759"/>
<dbReference type="GO" id="GO:0008757">
    <property type="term" value="F:S-adenosylmethionine-dependent methyltransferase activity"/>
    <property type="evidence" value="ECO:0007669"/>
    <property type="project" value="UniProtKB-ARBA"/>
</dbReference>
<name>A0A165TC97_9APHY</name>
<protein>
    <submittedName>
        <fullName evidence="1">Uncharacterized protein</fullName>
    </submittedName>
</protein>
<evidence type="ECO:0000313" key="1">
    <source>
        <dbReference type="EMBL" id="KZT73224.1"/>
    </source>
</evidence>
<reference evidence="1 2" key="1">
    <citation type="journal article" date="2016" name="Mol. Biol. Evol.">
        <title>Comparative Genomics of Early-Diverging Mushroom-Forming Fungi Provides Insights into the Origins of Lignocellulose Decay Capabilities.</title>
        <authorList>
            <person name="Nagy L.G."/>
            <person name="Riley R."/>
            <person name="Tritt A."/>
            <person name="Adam C."/>
            <person name="Daum C."/>
            <person name="Floudas D."/>
            <person name="Sun H."/>
            <person name="Yadav J.S."/>
            <person name="Pangilinan J."/>
            <person name="Larsson K.H."/>
            <person name="Matsuura K."/>
            <person name="Barry K."/>
            <person name="Labutti K."/>
            <person name="Kuo R."/>
            <person name="Ohm R.A."/>
            <person name="Bhattacharya S.S."/>
            <person name="Shirouzu T."/>
            <person name="Yoshinaga Y."/>
            <person name="Martin F.M."/>
            <person name="Grigoriev I.V."/>
            <person name="Hibbett D.S."/>
        </authorList>
    </citation>
    <scope>NUCLEOTIDE SEQUENCE [LARGE SCALE GENOMIC DNA]</scope>
    <source>
        <strain evidence="1 2">L-15889</strain>
    </source>
</reference>
<dbReference type="Gene3D" id="3.40.50.150">
    <property type="entry name" value="Vaccinia Virus protein VP39"/>
    <property type="match status" value="1"/>
</dbReference>
<evidence type="ECO:0000313" key="2">
    <source>
        <dbReference type="Proteomes" id="UP000076727"/>
    </source>
</evidence>
<dbReference type="STRING" id="1314783.A0A165TC97"/>
<gene>
    <name evidence="1" type="ORF">DAEQUDRAFT_662533</name>
</gene>
<proteinExistence type="predicted"/>
<dbReference type="Proteomes" id="UP000076727">
    <property type="component" value="Unassembled WGS sequence"/>
</dbReference>
<dbReference type="SUPFAM" id="SSF53335">
    <property type="entry name" value="S-adenosyl-L-methionine-dependent methyltransferases"/>
    <property type="match status" value="1"/>
</dbReference>